<protein>
    <submittedName>
        <fullName evidence="2">Uncharacterized protein</fullName>
    </submittedName>
</protein>
<accession>A0A2U3DRE6</accession>
<feature type="compositionally biased region" description="Basic residues" evidence="1">
    <location>
        <begin position="500"/>
        <end position="520"/>
    </location>
</feature>
<feature type="compositionally biased region" description="Basic and acidic residues" evidence="1">
    <location>
        <begin position="168"/>
        <end position="193"/>
    </location>
</feature>
<gene>
    <name evidence="2" type="ORF">PCL_08544</name>
</gene>
<organism evidence="2 3">
    <name type="scientific">Purpureocillium lilacinum</name>
    <name type="common">Paecilomyces lilacinus</name>
    <dbReference type="NCBI Taxonomy" id="33203"/>
    <lineage>
        <taxon>Eukaryota</taxon>
        <taxon>Fungi</taxon>
        <taxon>Dikarya</taxon>
        <taxon>Ascomycota</taxon>
        <taxon>Pezizomycotina</taxon>
        <taxon>Sordariomycetes</taxon>
        <taxon>Hypocreomycetidae</taxon>
        <taxon>Hypocreales</taxon>
        <taxon>Ophiocordycipitaceae</taxon>
        <taxon>Purpureocillium</taxon>
    </lineage>
</organism>
<evidence type="ECO:0000313" key="3">
    <source>
        <dbReference type="Proteomes" id="UP000245956"/>
    </source>
</evidence>
<dbReference type="EMBL" id="LCWV01000044">
    <property type="protein sequence ID" value="PWI64830.1"/>
    <property type="molecule type" value="Genomic_DNA"/>
</dbReference>
<feature type="region of interest" description="Disordered" evidence="1">
    <location>
        <begin position="404"/>
        <end position="427"/>
    </location>
</feature>
<comment type="caution">
    <text evidence="2">The sequence shown here is derived from an EMBL/GenBank/DDBJ whole genome shotgun (WGS) entry which is preliminary data.</text>
</comment>
<dbReference type="Proteomes" id="UP000245956">
    <property type="component" value="Unassembled WGS sequence"/>
</dbReference>
<feature type="region of interest" description="Disordered" evidence="1">
    <location>
        <begin position="475"/>
        <end position="520"/>
    </location>
</feature>
<reference evidence="2 3" key="1">
    <citation type="journal article" date="2016" name="Front. Microbiol.">
        <title>Genome and transcriptome sequences reveal the specific parasitism of the nematophagous Purpureocillium lilacinum 36-1.</title>
        <authorList>
            <person name="Xie J."/>
            <person name="Li S."/>
            <person name="Mo C."/>
            <person name="Xiao X."/>
            <person name="Peng D."/>
            <person name="Wang G."/>
            <person name="Xiao Y."/>
        </authorList>
    </citation>
    <scope>NUCLEOTIDE SEQUENCE [LARGE SCALE GENOMIC DNA]</scope>
    <source>
        <strain evidence="2 3">36-1</strain>
    </source>
</reference>
<evidence type="ECO:0000313" key="2">
    <source>
        <dbReference type="EMBL" id="PWI64830.1"/>
    </source>
</evidence>
<dbReference type="AlphaFoldDB" id="A0A2U3DRE6"/>
<evidence type="ECO:0000256" key="1">
    <source>
        <dbReference type="SAM" id="MobiDB-lite"/>
    </source>
</evidence>
<proteinExistence type="predicted"/>
<feature type="region of interest" description="Disordered" evidence="1">
    <location>
        <begin position="152"/>
        <end position="198"/>
    </location>
</feature>
<name>A0A2U3DRE6_PURLI</name>
<sequence length="572" mass="62016">MDLVWREGRATAPAATAAAAAEDPTTTTGLHPLGSSAVVRCGPRLEAAQVMEPERPESLSARAWDVQLQWTVAQLVTLAPTPGATPSGHGAGGFQVPILAHLRASACVPACRVLLFLHPGFFSSLLLGPFLFSPSAPASPCSASCRRVTRCPQPSSHAARQPAVSAETPKRRGRDDTRRQDRQASCKPLREETVGSVSTDPAASLVGARLQRRGWCEIEGRHQRFWDALSCAALGDACCASRRLSVRPTDLMHLLTLASVPPGRPTATLRPRFALPRLLSPGWYDRGDPVRRGALVGCRKPFRYSKLRRFPAPRGPQRRAVCAIRAPAVRWSTAARHHTEWAPTRRQTGGSVETSCARTTTALLLAAQHVAGWSLCPKLGASSTSICISYLTLVGSEVLCPEPTTPTRDRDKQRLGGGVWSSSSHTSVRRATSADSCHVGHLAARLLATRSWCEERLCQFAKTRGIAQWAGFEPCSTTSSQTKREGAPREPFAVGNRAERSKRRDRRSRRPPPWGRRRAAAARLERRRASITITIWGVGGSPSPGGLSAMVVLRNVRCTCGTVDAPRRRLVF</sequence>